<keyword evidence="1" id="KW-0620">Polyamine biosynthesis</keyword>
<feature type="transmembrane region" description="Helical" evidence="2">
    <location>
        <begin position="148"/>
        <end position="169"/>
    </location>
</feature>
<accession>A0A8J6NG49</accession>
<feature type="transmembrane region" description="Helical" evidence="2">
    <location>
        <begin position="205"/>
        <end position="224"/>
    </location>
</feature>
<dbReference type="NCBIfam" id="NF037959">
    <property type="entry name" value="MFS_SpdSyn"/>
    <property type="match status" value="1"/>
</dbReference>
<proteinExistence type="predicted"/>
<feature type="transmembrane region" description="Helical" evidence="2">
    <location>
        <begin position="175"/>
        <end position="193"/>
    </location>
</feature>
<dbReference type="EMBL" id="JACNJN010000026">
    <property type="protein sequence ID" value="MBC8333799.1"/>
    <property type="molecule type" value="Genomic_DNA"/>
</dbReference>
<keyword evidence="2" id="KW-0812">Transmembrane</keyword>
<dbReference type="GO" id="GO:0006596">
    <property type="term" value="P:polyamine biosynthetic process"/>
    <property type="evidence" value="ECO:0007669"/>
    <property type="project" value="UniProtKB-KW"/>
</dbReference>
<dbReference type="AlphaFoldDB" id="A0A8J6NG49"/>
<evidence type="ECO:0000256" key="1">
    <source>
        <dbReference type="ARBA" id="ARBA00023115"/>
    </source>
</evidence>
<organism evidence="3 4">
    <name type="scientific">Candidatus Desulfolinea nitratireducens</name>
    <dbReference type="NCBI Taxonomy" id="2841698"/>
    <lineage>
        <taxon>Bacteria</taxon>
        <taxon>Bacillati</taxon>
        <taxon>Chloroflexota</taxon>
        <taxon>Anaerolineae</taxon>
        <taxon>Anaerolineales</taxon>
        <taxon>Anaerolineales incertae sedis</taxon>
        <taxon>Candidatus Desulfolinea</taxon>
    </lineage>
</organism>
<feature type="transmembrane region" description="Helical" evidence="2">
    <location>
        <begin position="33"/>
        <end position="56"/>
    </location>
</feature>
<dbReference type="Proteomes" id="UP000614469">
    <property type="component" value="Unassembled WGS sequence"/>
</dbReference>
<protein>
    <submittedName>
        <fullName evidence="3">Fused MFS/spermidine synthase</fullName>
    </submittedName>
</protein>
<sequence length="518" mass="56650">MRKYIYFTVFISGMTTLAAELSASRLIGNVFGTSNLVWAAIIGLMLLYLTLGYFLGGIQADKSPHAESMYKVLAWGAFTLGIVPYIANPVLRAAAIAFDGIQVSVMMGAFVAVLVLFSIPITLLGMISPYAIRLTMDDTEKAGKVSGNIYAVSTLGSFLGTYLPVLVLIPTVGTTNTFLIFSLFLLFVALAGLAKSAGMRAMLPYLLMVAGIAVLVLINGGGGIKKTAGQIYETESAYNYIEVLQRGTETHLRLNDGQGVHSVYDPDNLDYDGPWSQFLVGPFFNVPPHSTKDVKRIAIVGLAAGTFAQQATAVFGEIPIDGFEIDPKIIEVGQEYFGMNGLSNLNAYAEDGRWGLAHSTHQYEIIAVDAYRPPYIPWHMTTREFFQIAYDRLSSTGVLTINVGRLPNDRRLINGLATTIAEVFPSIHIMDIPYTLNSIIYATKEPTNEDFLAENLSLLTESGGTHPLLLDAIQTAWTYRQSNHETTTVFTDDKAPIEWITNDMILRFMLGGNVESLQ</sequence>
<dbReference type="InterPro" id="IPR029063">
    <property type="entry name" value="SAM-dependent_MTases_sf"/>
</dbReference>
<keyword evidence="2" id="KW-1133">Transmembrane helix</keyword>
<gene>
    <name evidence="3" type="ORF">H8E29_00900</name>
</gene>
<feature type="transmembrane region" description="Helical" evidence="2">
    <location>
        <begin position="107"/>
        <end position="127"/>
    </location>
</feature>
<dbReference type="PANTHER" id="PTHR43317:SF1">
    <property type="entry name" value="THERMOSPERMINE SYNTHASE ACAULIS5"/>
    <property type="match status" value="1"/>
</dbReference>
<comment type="caution">
    <text evidence="3">The sequence shown here is derived from an EMBL/GenBank/DDBJ whole genome shotgun (WGS) entry which is preliminary data.</text>
</comment>
<keyword evidence="2" id="KW-0472">Membrane</keyword>
<dbReference type="CDD" id="cd02440">
    <property type="entry name" value="AdoMet_MTases"/>
    <property type="match status" value="1"/>
</dbReference>
<evidence type="ECO:0000313" key="4">
    <source>
        <dbReference type="Proteomes" id="UP000614469"/>
    </source>
</evidence>
<feature type="transmembrane region" description="Helical" evidence="2">
    <location>
        <begin position="68"/>
        <end position="87"/>
    </location>
</feature>
<name>A0A8J6NG49_9CHLR</name>
<evidence type="ECO:0000313" key="3">
    <source>
        <dbReference type="EMBL" id="MBC8333799.1"/>
    </source>
</evidence>
<dbReference type="Gene3D" id="3.40.50.150">
    <property type="entry name" value="Vaccinia Virus protein VP39"/>
    <property type="match status" value="1"/>
</dbReference>
<evidence type="ECO:0000256" key="2">
    <source>
        <dbReference type="SAM" id="Phobius"/>
    </source>
</evidence>
<dbReference type="SUPFAM" id="SSF53335">
    <property type="entry name" value="S-adenosyl-L-methionine-dependent methyltransferases"/>
    <property type="match status" value="1"/>
</dbReference>
<reference evidence="3 4" key="1">
    <citation type="submission" date="2020-08" db="EMBL/GenBank/DDBJ databases">
        <title>Bridging the membrane lipid divide: bacteria of the FCB group superphylum have the potential to synthesize archaeal ether lipids.</title>
        <authorList>
            <person name="Villanueva L."/>
            <person name="Von Meijenfeldt F.A.B."/>
            <person name="Westbye A.B."/>
            <person name="Yadav S."/>
            <person name="Hopmans E.C."/>
            <person name="Dutilh B.E."/>
            <person name="Sinninghe Damste J.S."/>
        </authorList>
    </citation>
    <scope>NUCLEOTIDE SEQUENCE [LARGE SCALE GENOMIC DNA]</scope>
    <source>
        <strain evidence="3">NIOZ-UU36</strain>
    </source>
</reference>
<dbReference type="PANTHER" id="PTHR43317">
    <property type="entry name" value="THERMOSPERMINE SYNTHASE ACAULIS5"/>
    <property type="match status" value="1"/>
</dbReference>